<name>A0A6N7XLJ4_9FIRM</name>
<comment type="caution">
    <text evidence="2">The sequence shown here is derived from an EMBL/GenBank/DDBJ whole genome shotgun (WGS) entry which is preliminary data.</text>
</comment>
<feature type="domain" description="HTH hxlR-type" evidence="1">
    <location>
        <begin position="16"/>
        <end position="101"/>
    </location>
</feature>
<organism evidence="2 3">
    <name type="scientific">Tissierella pigra</name>
    <dbReference type="NCBI Taxonomy" id="2607614"/>
    <lineage>
        <taxon>Bacteria</taxon>
        <taxon>Bacillati</taxon>
        <taxon>Bacillota</taxon>
        <taxon>Tissierellia</taxon>
        <taxon>Tissierellales</taxon>
        <taxon>Tissierellaceae</taxon>
        <taxon>Tissierella</taxon>
    </lineage>
</organism>
<dbReference type="EMBL" id="VUNQ01000032">
    <property type="protein sequence ID" value="MSU02426.1"/>
    <property type="molecule type" value="Genomic_DNA"/>
</dbReference>
<protein>
    <submittedName>
        <fullName evidence="2">Transcriptional regulator</fullName>
    </submittedName>
</protein>
<dbReference type="InterPro" id="IPR036390">
    <property type="entry name" value="WH_DNA-bd_sf"/>
</dbReference>
<evidence type="ECO:0000313" key="3">
    <source>
        <dbReference type="Proteomes" id="UP000469523"/>
    </source>
</evidence>
<reference evidence="2 3" key="1">
    <citation type="submission" date="2019-09" db="EMBL/GenBank/DDBJ databases">
        <title>In-depth cultivation of the pig gut microbiome towards novel bacterial diversity and tailored functional studies.</title>
        <authorList>
            <person name="Wylensek D."/>
            <person name="Hitch T.C.A."/>
            <person name="Clavel T."/>
        </authorList>
    </citation>
    <scope>NUCLEOTIDE SEQUENCE [LARGE SCALE GENOMIC DNA]</scope>
    <source>
        <strain evidence="2 3">WCA3-693-APC-4?</strain>
    </source>
</reference>
<dbReference type="InterPro" id="IPR036388">
    <property type="entry name" value="WH-like_DNA-bd_sf"/>
</dbReference>
<dbReference type="InterPro" id="IPR002577">
    <property type="entry name" value="HTH_HxlR"/>
</dbReference>
<evidence type="ECO:0000259" key="1">
    <source>
        <dbReference type="Pfam" id="PF01638"/>
    </source>
</evidence>
<dbReference type="Gene3D" id="1.10.10.10">
    <property type="entry name" value="Winged helix-like DNA-binding domain superfamily/Winged helix DNA-binding domain"/>
    <property type="match status" value="1"/>
</dbReference>
<dbReference type="Proteomes" id="UP000469523">
    <property type="component" value="Unassembled WGS sequence"/>
</dbReference>
<proteinExistence type="predicted"/>
<sequence length="103" mass="12156">MKSKISNGFEIVHDLIKLRWIPEILKSIHLGNGRYKDILNSIPYMSHTELNRKLTILLDRKVIEKITDGSDNYYSLQSFGKDLVHIFYHLEDLEDKYFEQKSG</sequence>
<keyword evidence="3" id="KW-1185">Reference proteome</keyword>
<dbReference type="AlphaFoldDB" id="A0A6N7XLJ4"/>
<dbReference type="RefSeq" id="WP_154441274.1">
    <property type="nucleotide sequence ID" value="NZ_JAHLPJ010000001.1"/>
</dbReference>
<evidence type="ECO:0000313" key="2">
    <source>
        <dbReference type="EMBL" id="MSU02426.1"/>
    </source>
</evidence>
<gene>
    <name evidence="2" type="ORF">FYJ83_13250</name>
</gene>
<dbReference type="SUPFAM" id="SSF46785">
    <property type="entry name" value="Winged helix' DNA-binding domain"/>
    <property type="match status" value="1"/>
</dbReference>
<accession>A0A6N7XLJ4</accession>
<dbReference type="Pfam" id="PF01638">
    <property type="entry name" value="HxlR"/>
    <property type="match status" value="1"/>
</dbReference>